<dbReference type="Proteomes" id="UP001066276">
    <property type="component" value="Chromosome 12"/>
</dbReference>
<evidence type="ECO:0000256" key="1">
    <source>
        <dbReference type="SAM" id="Coils"/>
    </source>
</evidence>
<accession>A0AAV7L0Z3</accession>
<comment type="caution">
    <text evidence="3">The sequence shown here is derived from an EMBL/GenBank/DDBJ whole genome shotgun (WGS) entry which is preliminary data.</text>
</comment>
<protein>
    <submittedName>
        <fullName evidence="3">Uncharacterized protein</fullName>
    </submittedName>
</protein>
<gene>
    <name evidence="3" type="ORF">NDU88_004275</name>
</gene>
<dbReference type="EMBL" id="JANPWB010000016">
    <property type="protein sequence ID" value="KAJ1084122.1"/>
    <property type="molecule type" value="Genomic_DNA"/>
</dbReference>
<name>A0AAV7L0Z3_PLEWA</name>
<evidence type="ECO:0000313" key="3">
    <source>
        <dbReference type="EMBL" id="KAJ1084122.1"/>
    </source>
</evidence>
<evidence type="ECO:0000256" key="2">
    <source>
        <dbReference type="SAM" id="MobiDB-lite"/>
    </source>
</evidence>
<sequence>MQQTRMDQYTAQGSGASLQKDSLRPPEKDAESTGAQILAAIESSRHAMQTQIVAIAVDVNLLRTDLRVVAERSVATEKKVTCLQSEMDTLKASVAILEAKTHKLEARVEDAVGRVRRCNLRIVCFPKGEEGANVEAFLED</sequence>
<feature type="compositionally biased region" description="Basic and acidic residues" evidence="2">
    <location>
        <begin position="21"/>
        <end position="31"/>
    </location>
</feature>
<proteinExistence type="predicted"/>
<feature type="region of interest" description="Disordered" evidence="2">
    <location>
        <begin position="1"/>
        <end position="33"/>
    </location>
</feature>
<dbReference type="AlphaFoldDB" id="A0AAV7L0Z3"/>
<keyword evidence="1" id="KW-0175">Coiled coil</keyword>
<feature type="compositionally biased region" description="Polar residues" evidence="2">
    <location>
        <begin position="1"/>
        <end position="20"/>
    </location>
</feature>
<organism evidence="3 4">
    <name type="scientific">Pleurodeles waltl</name>
    <name type="common">Iberian ribbed newt</name>
    <dbReference type="NCBI Taxonomy" id="8319"/>
    <lineage>
        <taxon>Eukaryota</taxon>
        <taxon>Metazoa</taxon>
        <taxon>Chordata</taxon>
        <taxon>Craniata</taxon>
        <taxon>Vertebrata</taxon>
        <taxon>Euteleostomi</taxon>
        <taxon>Amphibia</taxon>
        <taxon>Batrachia</taxon>
        <taxon>Caudata</taxon>
        <taxon>Salamandroidea</taxon>
        <taxon>Salamandridae</taxon>
        <taxon>Pleurodelinae</taxon>
        <taxon>Pleurodeles</taxon>
    </lineage>
</organism>
<reference evidence="3" key="1">
    <citation type="journal article" date="2022" name="bioRxiv">
        <title>Sequencing and chromosome-scale assembly of the giantPleurodeles waltlgenome.</title>
        <authorList>
            <person name="Brown T."/>
            <person name="Elewa A."/>
            <person name="Iarovenko S."/>
            <person name="Subramanian E."/>
            <person name="Araus A.J."/>
            <person name="Petzold A."/>
            <person name="Susuki M."/>
            <person name="Suzuki K.-i.T."/>
            <person name="Hayashi T."/>
            <person name="Toyoda A."/>
            <person name="Oliveira C."/>
            <person name="Osipova E."/>
            <person name="Leigh N.D."/>
            <person name="Simon A."/>
            <person name="Yun M.H."/>
        </authorList>
    </citation>
    <scope>NUCLEOTIDE SEQUENCE</scope>
    <source>
        <strain evidence="3">20211129_DDA</strain>
        <tissue evidence="3">Liver</tissue>
    </source>
</reference>
<feature type="coiled-coil region" evidence="1">
    <location>
        <begin position="80"/>
        <end position="107"/>
    </location>
</feature>
<keyword evidence="4" id="KW-1185">Reference proteome</keyword>
<evidence type="ECO:0000313" key="4">
    <source>
        <dbReference type="Proteomes" id="UP001066276"/>
    </source>
</evidence>